<proteinExistence type="predicted"/>
<sequence>MKKILALYDSDVQYAGKLMEYLKNLKWEDFDILLFTRQESLADFIKYQPVEILLIGTDSLPDEMLNKNIKYIIHLTETQKDSQSQQCQIYKYRSAGNIASDIVSCYTKLEDSNEKRAFKDVMIISVFSPVAGAEKISFAWSLAKELSHKRKTLFINLDMFPVNIAAKSEQAAYALSEYLYYFKENRPDMIEKLKEYLNYSERLSYLSGLAHGFDLLSISKEETEKFIKELKDHKEYETVVFYLGLYTEASMEILRQSDKAYLAYCNLPYEELVIKEWTRQIDLMGIAEEINCQKIILPAGGTLAGQNKDPEYIFNAVRPYGKEAAEQIYK</sequence>
<dbReference type="EMBL" id="CVTD020000028">
    <property type="protein sequence ID" value="CRZ35737.1"/>
    <property type="molecule type" value="Genomic_DNA"/>
</dbReference>
<dbReference type="Gene3D" id="3.40.50.300">
    <property type="entry name" value="P-loop containing nucleotide triphosphate hydrolases"/>
    <property type="match status" value="1"/>
</dbReference>
<evidence type="ECO:0000313" key="2">
    <source>
        <dbReference type="Proteomes" id="UP000236497"/>
    </source>
</evidence>
<organism evidence="1 2">
    <name type="scientific">Herbinix hemicellulosilytica</name>
    <dbReference type="NCBI Taxonomy" id="1564487"/>
    <lineage>
        <taxon>Bacteria</taxon>
        <taxon>Bacillati</taxon>
        <taxon>Bacillota</taxon>
        <taxon>Clostridia</taxon>
        <taxon>Lachnospirales</taxon>
        <taxon>Lachnospiraceae</taxon>
        <taxon>Herbinix</taxon>
    </lineage>
</organism>
<name>A0A0H5SJQ1_HERHM</name>
<dbReference type="Proteomes" id="UP000236497">
    <property type="component" value="Unassembled WGS sequence"/>
</dbReference>
<reference evidence="1 2" key="1">
    <citation type="submission" date="2015-06" db="EMBL/GenBank/DDBJ databases">
        <authorList>
            <person name="Wibberg Daniel"/>
        </authorList>
    </citation>
    <scope>NUCLEOTIDE SEQUENCE [LARGE SCALE GENOMIC DNA]</scope>
    <source>
        <strain evidence="1 2">T3/55T</strain>
    </source>
</reference>
<accession>A0A0H5SJQ1</accession>
<dbReference type="AlphaFoldDB" id="A0A0H5SJQ1"/>
<dbReference type="InterPro" id="IPR027417">
    <property type="entry name" value="P-loop_NTPase"/>
</dbReference>
<dbReference type="RefSeq" id="WP_103203811.1">
    <property type="nucleotide sequence ID" value="NZ_CVTD020000028.1"/>
</dbReference>
<evidence type="ECO:0000313" key="1">
    <source>
        <dbReference type="EMBL" id="CRZ35737.1"/>
    </source>
</evidence>
<gene>
    <name evidence="1" type="ORF">HHT355_2554</name>
</gene>
<dbReference type="OrthoDB" id="9777019at2"/>
<keyword evidence="2" id="KW-1185">Reference proteome</keyword>
<protein>
    <submittedName>
        <fullName evidence="1">Uncharacterized protein</fullName>
    </submittedName>
</protein>
<dbReference type="Gene3D" id="3.40.50.10850">
    <property type="entry name" value="Ntrc-like two-domain protein"/>
    <property type="match status" value="1"/>
</dbReference>